<dbReference type="AlphaFoldDB" id="A0A9X4E4Q3"/>
<reference evidence="1" key="1">
    <citation type="submission" date="2022-10" db="EMBL/GenBank/DDBJ databases">
        <authorList>
            <person name="Boutroux M."/>
        </authorList>
    </citation>
    <scope>NUCLEOTIDE SEQUENCE</scope>
    <source>
        <strain evidence="1">51.81</strain>
    </source>
</reference>
<accession>A0A9X4E4Q3</accession>
<dbReference type="RefSeq" id="WP_274584576.1">
    <property type="nucleotide sequence ID" value="NZ_CP146598.1"/>
</dbReference>
<dbReference type="EMBL" id="JAPQFL010000001">
    <property type="protein sequence ID" value="MDD9327332.1"/>
    <property type="molecule type" value="Genomic_DNA"/>
</dbReference>
<sequence length="171" mass="18954">MEWININLIPAKPAARRPSAAATTILLIVLISAAAYAALSAAQQRQQTRNRWLQQAFMQAENEHRTRTGQIEAYRRLQQELGQLSTHRTAAAQTLQLLSALHQAPPGTRWQEIRFDNGSGTLQLTLPPGADAWTDGLNRLGIGRFDPLPPQNGTQQITFRLHPIPQAGEQP</sequence>
<evidence type="ECO:0000313" key="2">
    <source>
        <dbReference type="EMBL" id="WWY03718.1"/>
    </source>
</evidence>
<organism evidence="1">
    <name type="scientific">Neisseria leonii</name>
    <dbReference type="NCBI Taxonomy" id="2995413"/>
    <lineage>
        <taxon>Bacteria</taxon>
        <taxon>Pseudomonadati</taxon>
        <taxon>Pseudomonadota</taxon>
        <taxon>Betaproteobacteria</taxon>
        <taxon>Neisseriales</taxon>
        <taxon>Neisseriaceae</taxon>
        <taxon>Neisseria</taxon>
    </lineage>
</organism>
<proteinExistence type="predicted"/>
<dbReference type="EMBL" id="CP146598">
    <property type="protein sequence ID" value="WWY03718.1"/>
    <property type="molecule type" value="Genomic_DNA"/>
</dbReference>
<name>A0A9X4E4Q3_9NEIS</name>
<evidence type="ECO:0000313" key="1">
    <source>
        <dbReference type="EMBL" id="MDD9327332.1"/>
    </source>
</evidence>
<gene>
    <name evidence="1" type="ORF">ORY91_000717</name>
    <name evidence="2" type="ORF">V9W64_02970</name>
</gene>
<reference evidence="2" key="2">
    <citation type="submission" date="2024-02" db="EMBL/GenBank/DDBJ databases">
        <title>Neisseria leonii sp. nov.</title>
        <authorList>
            <person name="Boutroux M."/>
            <person name="Favre-Rochex S."/>
            <person name="Gorgette O."/>
            <person name="Touak G."/>
            <person name="Muhle E."/>
            <person name="Chesneau O."/>
            <person name="Clermont D."/>
            <person name="Rahi P."/>
        </authorList>
    </citation>
    <scope>NUCLEOTIDE SEQUENCE</scope>
    <source>
        <strain evidence="2">51.81</strain>
    </source>
</reference>
<evidence type="ECO:0000313" key="3">
    <source>
        <dbReference type="Proteomes" id="UP001149607"/>
    </source>
</evidence>
<keyword evidence="3" id="KW-1185">Reference proteome</keyword>
<dbReference type="Proteomes" id="UP001149607">
    <property type="component" value="Chromosome"/>
</dbReference>
<protein>
    <submittedName>
        <fullName evidence="1">Uncharacterized protein</fullName>
    </submittedName>
</protein>